<evidence type="ECO:0000313" key="1">
    <source>
        <dbReference type="EMBL" id="KTW02082.1"/>
    </source>
</evidence>
<dbReference type="EMBL" id="LDTE01000021">
    <property type="protein sequence ID" value="KTW02082.1"/>
    <property type="molecule type" value="Genomic_DNA"/>
</dbReference>
<protein>
    <submittedName>
        <fullName evidence="1">Uncharacterized protein</fullName>
    </submittedName>
</protein>
<dbReference type="AlphaFoldDB" id="A0A147J178"/>
<dbReference type="PATRIC" id="fig|33051.4.peg.1505"/>
<comment type="caution">
    <text evidence="1">The sequence shown here is derived from an EMBL/GenBank/DDBJ whole genome shotgun (WGS) entry which is preliminary data.</text>
</comment>
<accession>A0A147J178</accession>
<gene>
    <name evidence="1" type="ORF">SB4_04440</name>
</gene>
<reference evidence="1 2" key="1">
    <citation type="journal article" date="2016" name="Front. Microbiol.">
        <title>Genomic Resource of Rice Seed Associated Bacteria.</title>
        <authorList>
            <person name="Midha S."/>
            <person name="Bansal K."/>
            <person name="Sharma S."/>
            <person name="Kumar N."/>
            <person name="Patil P.P."/>
            <person name="Chaudhry V."/>
            <person name="Patil P.B."/>
        </authorList>
    </citation>
    <scope>NUCLEOTIDE SEQUENCE [LARGE SCALE GENOMIC DNA]</scope>
    <source>
        <strain evidence="1 2">SB4</strain>
    </source>
</reference>
<dbReference type="Proteomes" id="UP000074072">
    <property type="component" value="Unassembled WGS sequence"/>
</dbReference>
<name>A0A147J178_9SPHN</name>
<evidence type="ECO:0000313" key="2">
    <source>
        <dbReference type="Proteomes" id="UP000074072"/>
    </source>
</evidence>
<proteinExistence type="predicted"/>
<organism evidence="1 2">
    <name type="scientific">Sphingomonas sanguinis</name>
    <dbReference type="NCBI Taxonomy" id="33051"/>
    <lineage>
        <taxon>Bacteria</taxon>
        <taxon>Pseudomonadati</taxon>
        <taxon>Pseudomonadota</taxon>
        <taxon>Alphaproteobacteria</taxon>
        <taxon>Sphingomonadales</taxon>
        <taxon>Sphingomonadaceae</taxon>
        <taxon>Sphingomonas</taxon>
    </lineage>
</organism>
<sequence length="156" mass="17358">MRCVRLWWIADIGSKCQHSIMPLYEPIETGVRLNALASDLLSIRWETNAISADFVLPDDDEHVLRISFDGPCIVRLLDEMALSTEEDDTPDKGLAPNHFAYRLEGARFACSQSETWREVSAPVGQPTIHYRFVTGWACMDVLSGAIPSFSIAAKGS</sequence>